<feature type="compositionally biased region" description="Polar residues" evidence="1">
    <location>
        <begin position="23"/>
        <end position="38"/>
    </location>
</feature>
<evidence type="ECO:0000313" key="2">
    <source>
        <dbReference type="EMBL" id="PNI28637.1"/>
    </source>
</evidence>
<reference evidence="2 3" key="1">
    <citation type="submission" date="2017-12" db="EMBL/GenBank/DDBJ databases">
        <title>High-resolution comparative analysis of great ape genomes.</title>
        <authorList>
            <person name="Pollen A."/>
            <person name="Hastie A."/>
            <person name="Hormozdiari F."/>
            <person name="Dougherty M."/>
            <person name="Liu R."/>
            <person name="Chaisson M."/>
            <person name="Hoppe E."/>
            <person name="Hill C."/>
            <person name="Pang A."/>
            <person name="Hillier L."/>
            <person name="Baker C."/>
            <person name="Armstrong J."/>
            <person name="Shendure J."/>
            <person name="Paten B."/>
            <person name="Wilson R."/>
            <person name="Chao H."/>
            <person name="Schneider V."/>
            <person name="Ventura M."/>
            <person name="Kronenberg Z."/>
            <person name="Murali S."/>
            <person name="Gordon D."/>
            <person name="Cantsilieris S."/>
            <person name="Munson K."/>
            <person name="Nelson B."/>
            <person name="Raja A."/>
            <person name="Underwood J."/>
            <person name="Diekhans M."/>
            <person name="Fiddes I."/>
            <person name="Haussler D."/>
            <person name="Eichler E."/>
        </authorList>
    </citation>
    <scope>NUCLEOTIDE SEQUENCE [LARGE SCALE GENOMIC DNA]</scope>
    <source>
        <strain evidence="2">Yerkes chimp pedigree #C0471</strain>
    </source>
</reference>
<organism evidence="2 3">
    <name type="scientific">Pan troglodytes</name>
    <name type="common">Chimpanzee</name>
    <dbReference type="NCBI Taxonomy" id="9598"/>
    <lineage>
        <taxon>Eukaryota</taxon>
        <taxon>Metazoa</taxon>
        <taxon>Chordata</taxon>
        <taxon>Craniata</taxon>
        <taxon>Vertebrata</taxon>
        <taxon>Euteleostomi</taxon>
        <taxon>Mammalia</taxon>
        <taxon>Eutheria</taxon>
        <taxon>Euarchontoglires</taxon>
        <taxon>Primates</taxon>
        <taxon>Haplorrhini</taxon>
        <taxon>Catarrhini</taxon>
        <taxon>Hominidae</taxon>
        <taxon>Pan</taxon>
    </lineage>
</organism>
<evidence type="ECO:0000256" key="1">
    <source>
        <dbReference type="SAM" id="MobiDB-lite"/>
    </source>
</evidence>
<dbReference type="Proteomes" id="UP000236370">
    <property type="component" value="Unassembled WGS sequence"/>
</dbReference>
<accession>A0A2J8K0V2</accession>
<name>A0A2J8K0V2_PANTR</name>
<evidence type="ECO:0000313" key="3">
    <source>
        <dbReference type="Proteomes" id="UP000236370"/>
    </source>
</evidence>
<dbReference type="AlphaFoldDB" id="A0A2J8K0V2"/>
<protein>
    <submittedName>
        <fullName evidence="2">KRTCAP3 isoform 6</fullName>
    </submittedName>
</protein>
<feature type="region of interest" description="Disordered" evidence="1">
    <location>
        <begin position="18"/>
        <end position="38"/>
    </location>
</feature>
<proteinExistence type="predicted"/>
<gene>
    <name evidence="2" type="ORF">CK820_G0042574</name>
</gene>
<comment type="caution">
    <text evidence="2">The sequence shown here is derived from an EMBL/GenBank/DDBJ whole genome shotgun (WGS) entry which is preliminary data.</text>
</comment>
<dbReference type="EMBL" id="NBAG03000402">
    <property type="protein sequence ID" value="PNI28637.1"/>
    <property type="molecule type" value="Genomic_DNA"/>
</dbReference>
<sequence length="68" mass="7119">MRRCSLCAFERFRGTCGPPGVQEPSSPSTALGPAGTSSGEPALVRCLLPGPPSCCVTHCGQRWPPPYC</sequence>